<gene>
    <name evidence="1" type="ORF">EIMP300_42390</name>
</gene>
<reference evidence="1 2" key="1">
    <citation type="submission" date="2020-01" db="EMBL/GenBank/DDBJ databases">
        <title>Dynamics of blaIMP-6 dissemination in carbapenem resistant Enterobacteriacea isolated from regional surveillance in Osaka, Japan.</title>
        <authorList>
            <person name="Abe R."/>
            <person name="Akeda Y."/>
            <person name="Sugawara Y."/>
            <person name="Yamamoto N."/>
            <person name="Tomono K."/>
            <person name="Takeuchi D."/>
            <person name="Kawahara R."/>
            <person name="Hamada S."/>
        </authorList>
    </citation>
    <scope>NUCLEOTIDE SEQUENCE [LARGE SCALE GENOMIC DNA]</scope>
    <source>
        <strain evidence="1 2">E300</strain>
    </source>
</reference>
<dbReference type="AlphaFoldDB" id="A0A8S0FST4"/>
<dbReference type="EMBL" id="AP022360">
    <property type="protein sequence ID" value="BBU82839.1"/>
    <property type="molecule type" value="Genomic_DNA"/>
</dbReference>
<dbReference type="Gene3D" id="3.90.550.10">
    <property type="entry name" value="Spore Coat Polysaccharide Biosynthesis Protein SpsA, Chain A"/>
    <property type="match status" value="1"/>
</dbReference>
<evidence type="ECO:0000313" key="1">
    <source>
        <dbReference type="EMBL" id="BBU82839.1"/>
    </source>
</evidence>
<proteinExistence type="predicted"/>
<organism evidence="1 2">
    <name type="scientific">Escherichia coli</name>
    <dbReference type="NCBI Taxonomy" id="562"/>
    <lineage>
        <taxon>Bacteria</taxon>
        <taxon>Pseudomonadati</taxon>
        <taxon>Pseudomonadota</taxon>
        <taxon>Gammaproteobacteria</taxon>
        <taxon>Enterobacterales</taxon>
        <taxon>Enterobacteriaceae</taxon>
        <taxon>Escherichia</taxon>
    </lineage>
</organism>
<name>A0A8S0FST4_ECOLX</name>
<evidence type="ECO:0008006" key="3">
    <source>
        <dbReference type="Google" id="ProtNLM"/>
    </source>
</evidence>
<accession>A0A8S0FST4</accession>
<dbReference type="Proteomes" id="UP000467488">
    <property type="component" value="Chromosome"/>
</dbReference>
<protein>
    <recommendedName>
        <fullName evidence="3">Glycosyltransferase family 2 protein</fullName>
    </recommendedName>
</protein>
<evidence type="ECO:0000313" key="2">
    <source>
        <dbReference type="Proteomes" id="UP000467488"/>
    </source>
</evidence>
<dbReference type="SUPFAM" id="SSF53448">
    <property type="entry name" value="Nucleotide-diphospho-sugar transferases"/>
    <property type="match status" value="1"/>
</dbReference>
<sequence>MIYIVVLNWNGAIDTINCVKSLMDLNVSDYKIIIVDNCSMDNSYDQHLLHLNDTFISNI</sequence>
<dbReference type="InterPro" id="IPR029044">
    <property type="entry name" value="Nucleotide-diphossugar_trans"/>
</dbReference>